<dbReference type="GeneID" id="6753101"/>
<keyword evidence="1" id="KW-0472">Membrane</keyword>
<evidence type="ECO:0000256" key="2">
    <source>
        <dbReference type="SAM" id="SignalP"/>
    </source>
</evidence>
<organism evidence="3 4">
    <name type="scientific">Trichoplax adhaerens</name>
    <name type="common">Trichoplax reptans</name>
    <dbReference type="NCBI Taxonomy" id="10228"/>
    <lineage>
        <taxon>Eukaryota</taxon>
        <taxon>Metazoa</taxon>
        <taxon>Placozoa</taxon>
        <taxon>Uniplacotomia</taxon>
        <taxon>Trichoplacea</taxon>
        <taxon>Trichoplacidae</taxon>
        <taxon>Trichoplax</taxon>
    </lineage>
</organism>
<dbReference type="PhylomeDB" id="B3RUN9"/>
<dbReference type="RefSeq" id="XP_002111390.1">
    <property type="nucleotide sequence ID" value="XM_002111354.1"/>
</dbReference>
<feature type="transmembrane region" description="Helical" evidence="1">
    <location>
        <begin position="266"/>
        <end position="287"/>
    </location>
</feature>
<dbReference type="OrthoDB" id="5968273at2759"/>
<feature type="transmembrane region" description="Helical" evidence="1">
    <location>
        <begin position="683"/>
        <end position="704"/>
    </location>
</feature>
<dbReference type="EMBL" id="DS985244">
    <property type="protein sequence ID" value="EDV25357.1"/>
    <property type="molecule type" value="Genomic_DNA"/>
</dbReference>
<reference evidence="3 4" key="1">
    <citation type="journal article" date="2008" name="Nature">
        <title>The Trichoplax genome and the nature of placozoans.</title>
        <authorList>
            <person name="Srivastava M."/>
            <person name="Begovic E."/>
            <person name="Chapman J."/>
            <person name="Putnam N.H."/>
            <person name="Hellsten U."/>
            <person name="Kawashima T."/>
            <person name="Kuo A."/>
            <person name="Mitros T."/>
            <person name="Salamov A."/>
            <person name="Carpenter M.L."/>
            <person name="Signorovitch A.Y."/>
            <person name="Moreno M.A."/>
            <person name="Kamm K."/>
            <person name="Grimwood J."/>
            <person name="Schmutz J."/>
            <person name="Shapiro H."/>
            <person name="Grigoriev I.V."/>
            <person name="Buss L.W."/>
            <person name="Schierwater B."/>
            <person name="Dellaporta S.L."/>
            <person name="Rokhsar D.S."/>
        </authorList>
    </citation>
    <scope>NUCLEOTIDE SEQUENCE [LARGE SCALE GENOMIC DNA]</scope>
    <source>
        <strain evidence="3 4">Grell-BS-1999</strain>
    </source>
</reference>
<evidence type="ECO:0008006" key="5">
    <source>
        <dbReference type="Google" id="ProtNLM"/>
    </source>
</evidence>
<feature type="transmembrane region" description="Helical" evidence="1">
    <location>
        <begin position="487"/>
        <end position="506"/>
    </location>
</feature>
<dbReference type="HOGENOM" id="CLU_342677_0_0_1"/>
<dbReference type="InParanoid" id="B3RUN9"/>
<keyword evidence="1" id="KW-1133">Transmembrane helix</keyword>
<evidence type="ECO:0000313" key="3">
    <source>
        <dbReference type="EMBL" id="EDV25357.1"/>
    </source>
</evidence>
<keyword evidence="4" id="KW-1185">Reference proteome</keyword>
<feature type="transmembrane region" description="Helical" evidence="1">
    <location>
        <begin position="387"/>
        <end position="406"/>
    </location>
</feature>
<protein>
    <recommendedName>
        <fullName evidence="5">SSD domain-containing protein</fullName>
    </recommendedName>
</protein>
<dbReference type="CTD" id="6753101"/>
<feature type="transmembrane region" description="Helical" evidence="1">
    <location>
        <begin position="716"/>
        <end position="738"/>
    </location>
</feature>
<keyword evidence="2" id="KW-0732">Signal</keyword>
<evidence type="ECO:0000256" key="1">
    <source>
        <dbReference type="SAM" id="Phobius"/>
    </source>
</evidence>
<dbReference type="AlphaFoldDB" id="B3RUN9"/>
<feature type="transmembrane region" description="Helical" evidence="1">
    <location>
        <begin position="446"/>
        <end position="467"/>
    </location>
</feature>
<proteinExistence type="predicted"/>
<dbReference type="Proteomes" id="UP000009022">
    <property type="component" value="Unassembled WGS sequence"/>
</dbReference>
<name>B3RUN9_TRIAD</name>
<feature type="signal peptide" evidence="2">
    <location>
        <begin position="1"/>
        <end position="19"/>
    </location>
</feature>
<keyword evidence="1" id="KW-0812">Transmembrane</keyword>
<feature type="transmembrane region" description="Helical" evidence="1">
    <location>
        <begin position="307"/>
        <end position="332"/>
    </location>
</feature>
<accession>B3RUN9</accession>
<feature type="transmembrane region" description="Helical" evidence="1">
    <location>
        <begin position="194"/>
        <end position="215"/>
    </location>
</feature>
<dbReference type="KEGG" id="tad:TRIADDRAFT_55358"/>
<gene>
    <name evidence="3" type="ORF">TRIADDRAFT_55358</name>
</gene>
<feature type="chain" id="PRO_5002798318" description="SSD domain-containing protein" evidence="2">
    <location>
        <begin position="20"/>
        <end position="795"/>
    </location>
</feature>
<evidence type="ECO:0000313" key="4">
    <source>
        <dbReference type="Proteomes" id="UP000009022"/>
    </source>
</evidence>
<sequence>MKILLIICIASCCIFSSSANVNYQYYSEQCQLSIPSHLYKNFQAITTHSSTKVMYLDVVNASNQPLYPPDENVKLAWIKLDFGQSLMILPVDFTVMSAFLPYFFFNRMTLVMAEKPNNCFSDLPDEVRDTLVFTALRKFAHINLNCIGSNCETICKRIIDPSTPLDDITFSCCRMVNFTEVCRIPYKTSSSIIAFRYVSIVLSIMLSAALIKWLLRDVPEIEATHQIETPKGYDYIDVRLVSNYKSEDSGEGFKRLLHGSVISSTLWLRCLDLFVLVIVGCGISVWVQTFPYFLVPYPTIYDTPFPWPIVLSFLTFAGVYALLTIIIILPIFHCGKKEFENSLRYKNQSVIKYSEKEYAFRLLWYMDKLFSYIAHLVTGNIFDLHLWWKIVSTLIIAILCSPFALIDKLSLQYYAFRKADIFTCILCDRFHCSGYKLSHPKALLKAIIYIISVGYCVISVIGIWASIQVFVRILITSTAFIMSHSNFFSSYLAIGFPFIYFIKQVFESYSAEKMTLSQIIFEVREDVENEIDEFLSSDEGKFDIRFIVSDKGVQVDLPVRLENLRDFITQKMELLTYEYDTDLRFEEQTIIVIYKLSKADDEGHKNYDIVFSRFNSYLHDLRLKINEELSQQNKAELQEQLIQVYYDIKDEFTNEGDVGVPMEIYNYIAYQAPKISTSSWQMFGRILTIALIGVCFVLAVASFYNIDRINALSDALSGTILSYITMVASMSYVASGGIEEHKRRMLVKKHILDYICGYRFFYTRGNTFNPCTQLYQSSHWYKLLKKSKESSSDVA</sequence>